<evidence type="ECO:0000313" key="2">
    <source>
        <dbReference type="EMBL" id="KAK7814446.1"/>
    </source>
</evidence>
<dbReference type="AlphaFoldDB" id="A0AAW0IJT9"/>
<keyword evidence="3" id="KW-1185">Reference proteome</keyword>
<name>A0AAW0IJT9_MYOGA</name>
<evidence type="ECO:0000256" key="1">
    <source>
        <dbReference type="SAM" id="MobiDB-lite"/>
    </source>
</evidence>
<feature type="region of interest" description="Disordered" evidence="1">
    <location>
        <begin position="1"/>
        <end position="26"/>
    </location>
</feature>
<evidence type="ECO:0000313" key="3">
    <source>
        <dbReference type="Proteomes" id="UP001488838"/>
    </source>
</evidence>
<accession>A0AAW0IJT9</accession>
<comment type="caution">
    <text evidence="2">The sequence shown here is derived from an EMBL/GenBank/DDBJ whole genome shotgun (WGS) entry which is preliminary data.</text>
</comment>
<feature type="compositionally biased region" description="Basic residues" evidence="1">
    <location>
        <begin position="1"/>
        <end position="12"/>
    </location>
</feature>
<proteinExistence type="predicted"/>
<protein>
    <submittedName>
        <fullName evidence="2">Uncharacterized protein</fullName>
    </submittedName>
</protein>
<sequence>MDRRLARSHKLVKPVPHERSKQGQACQLKDKSWKIIKQEEETKAFRITANLHRTRCELY</sequence>
<organism evidence="2 3">
    <name type="scientific">Myodes glareolus</name>
    <name type="common">Bank vole</name>
    <name type="synonym">Clethrionomys glareolus</name>
    <dbReference type="NCBI Taxonomy" id="447135"/>
    <lineage>
        <taxon>Eukaryota</taxon>
        <taxon>Metazoa</taxon>
        <taxon>Chordata</taxon>
        <taxon>Craniata</taxon>
        <taxon>Vertebrata</taxon>
        <taxon>Euteleostomi</taxon>
        <taxon>Mammalia</taxon>
        <taxon>Eutheria</taxon>
        <taxon>Euarchontoglires</taxon>
        <taxon>Glires</taxon>
        <taxon>Rodentia</taxon>
        <taxon>Myomorpha</taxon>
        <taxon>Muroidea</taxon>
        <taxon>Cricetidae</taxon>
        <taxon>Arvicolinae</taxon>
        <taxon>Myodes</taxon>
    </lineage>
</organism>
<reference evidence="2 3" key="1">
    <citation type="journal article" date="2023" name="bioRxiv">
        <title>Conserved and derived expression patterns and positive selection on dental genes reveal complex evolutionary context of ever-growing rodent molars.</title>
        <authorList>
            <person name="Calamari Z.T."/>
            <person name="Song A."/>
            <person name="Cohen E."/>
            <person name="Akter M."/>
            <person name="Roy R.D."/>
            <person name="Hallikas O."/>
            <person name="Christensen M.M."/>
            <person name="Li P."/>
            <person name="Marangoni P."/>
            <person name="Jernvall J."/>
            <person name="Klein O.D."/>
        </authorList>
    </citation>
    <scope>NUCLEOTIDE SEQUENCE [LARGE SCALE GENOMIC DNA]</scope>
    <source>
        <strain evidence="2">V071</strain>
    </source>
</reference>
<gene>
    <name evidence="2" type="ORF">U0070_008814</name>
</gene>
<dbReference type="Proteomes" id="UP001488838">
    <property type="component" value="Unassembled WGS sequence"/>
</dbReference>
<dbReference type="EMBL" id="JBBHLL010000123">
    <property type="protein sequence ID" value="KAK7814446.1"/>
    <property type="molecule type" value="Genomic_DNA"/>
</dbReference>